<gene>
    <name evidence="5" type="ORF">FDP41_011901</name>
</gene>
<evidence type="ECO:0000256" key="1">
    <source>
        <dbReference type="ARBA" id="ARBA00022574"/>
    </source>
</evidence>
<dbReference type="GO" id="GO:0030042">
    <property type="term" value="P:actin filament depolymerization"/>
    <property type="evidence" value="ECO:0007669"/>
    <property type="project" value="TreeGrafter"/>
</dbReference>
<feature type="domain" description="Anaphase-promoting complex subunit 4-like WD40" evidence="4">
    <location>
        <begin position="460"/>
        <end position="521"/>
    </location>
</feature>
<evidence type="ECO:0000256" key="3">
    <source>
        <dbReference type="PROSITE-ProRule" id="PRU00221"/>
    </source>
</evidence>
<sequence length="605" mass="65714">MSISLQNTYGGVPCTERGRSTFISAAPSKFPNKFTYGSGNFVLIRDLNNQLDIDYYTQHTHKVNVAKYSPTGYYIASGDDAGNVRVWSTENVDKTLKLEKRVLSKSVRDLAWTGDSQRLVVVGDGKQEYGAVFAYDMGTNTGEISGHSKEVLSCDSRPERPFRIATGGADLSLNFYTGPPFKFSHSNKDHERFINCIRYAPDGSTFASCGSDKKVLIFEGKTGEKLGELSQTNNHKLSIYGLAYLDNKQIVTASGDKTVKLWNIDTKECISTVTIGDSTGDIQVGVSVIGGYPVSLSLNGDLNILSKDCTKVERKIYGHNARVNKVVVDKKSGGRYFYTCSTSGQLIKWEAGVGSVAKVKGEGHGEATINTMAIVGNKLVTAAQNNEVFFTDLSTFSYEGSAITLSGSPNDISVSADGKLIAISTHVGATLLSSEGKVLSEVKIEKDPQSISIKPDGTEIAVGCKDKKVRVYKIAGQKIVDSSAEYAENTAKIQKVSYSPDGSLLASGDSNFDVVVYDTATWKAKYSNMTYHSAAVVDIDWNDDGKYMLTASLDKNLIVWDLAAGKRIKTDMAHQTGVSACAFLDSESFVSAGEDFMCKTWRFKF</sequence>
<evidence type="ECO:0000313" key="6">
    <source>
        <dbReference type="Proteomes" id="UP000444721"/>
    </source>
</evidence>
<evidence type="ECO:0000313" key="5">
    <source>
        <dbReference type="EMBL" id="KAF0982040.1"/>
    </source>
</evidence>
<feature type="repeat" description="WD" evidence="3">
    <location>
        <begin position="232"/>
        <end position="272"/>
    </location>
</feature>
<protein>
    <recommendedName>
        <fullName evidence="4">Anaphase-promoting complex subunit 4-like WD40 domain-containing protein</fullName>
    </recommendedName>
</protein>
<dbReference type="FunFam" id="2.130.10.10:FF:000102">
    <property type="entry name" value="Actin-interacting protein 1"/>
    <property type="match status" value="1"/>
</dbReference>
<keyword evidence="1 3" id="KW-0853">WD repeat</keyword>
<dbReference type="GO" id="GO:0030864">
    <property type="term" value="C:cortical actin cytoskeleton"/>
    <property type="evidence" value="ECO:0007669"/>
    <property type="project" value="TreeGrafter"/>
</dbReference>
<dbReference type="VEuPathDB" id="AmoebaDB:NF0068560"/>
<dbReference type="SMART" id="SM00320">
    <property type="entry name" value="WD40"/>
    <property type="match status" value="10"/>
</dbReference>
<reference evidence="5 6" key="1">
    <citation type="journal article" date="2019" name="Sci. Rep.">
        <title>Nanopore sequencing improves the draft genome of the human pathogenic amoeba Naegleria fowleri.</title>
        <authorList>
            <person name="Liechti N."/>
            <person name="Schurch N."/>
            <person name="Bruggmann R."/>
            <person name="Wittwer M."/>
        </authorList>
    </citation>
    <scope>NUCLEOTIDE SEQUENCE [LARGE SCALE GENOMIC DNA]</scope>
    <source>
        <strain evidence="5 6">ATCC 30894</strain>
    </source>
</reference>
<dbReference type="PANTHER" id="PTHR19856:SF0">
    <property type="entry name" value="WD REPEAT-CONTAINING PROTEIN 1"/>
    <property type="match status" value="1"/>
</dbReference>
<feature type="repeat" description="WD" evidence="3">
    <location>
        <begin position="529"/>
        <end position="570"/>
    </location>
</feature>
<dbReference type="InterPro" id="IPR024977">
    <property type="entry name" value="Apc4-like_WD40_dom"/>
</dbReference>
<keyword evidence="2" id="KW-0677">Repeat</keyword>
<keyword evidence="6" id="KW-1185">Reference proteome</keyword>
<name>A0A6A5C8E9_NAEFO</name>
<feature type="repeat" description="WD" evidence="3">
    <location>
        <begin position="187"/>
        <end position="228"/>
    </location>
</feature>
<feature type="repeat" description="WD" evidence="3">
    <location>
        <begin position="486"/>
        <end position="527"/>
    </location>
</feature>
<dbReference type="OrthoDB" id="2306at2759"/>
<evidence type="ECO:0000259" key="4">
    <source>
        <dbReference type="Pfam" id="PF12894"/>
    </source>
</evidence>
<dbReference type="InterPro" id="IPR036322">
    <property type="entry name" value="WD40_repeat_dom_sf"/>
</dbReference>
<accession>A0A6A5C8E9</accession>
<dbReference type="RefSeq" id="XP_044566753.1">
    <property type="nucleotide sequence ID" value="XM_044702362.1"/>
</dbReference>
<dbReference type="InterPro" id="IPR019775">
    <property type="entry name" value="WD40_repeat_CS"/>
</dbReference>
<dbReference type="Gene3D" id="2.130.10.10">
    <property type="entry name" value="YVTN repeat-like/Quinoprotein amine dehydrogenase"/>
    <property type="match status" value="2"/>
</dbReference>
<dbReference type="VEuPathDB" id="AmoebaDB:FDP41_011901"/>
<dbReference type="InterPro" id="IPR015943">
    <property type="entry name" value="WD40/YVTN_repeat-like_dom_sf"/>
</dbReference>
<dbReference type="EMBL" id="VFQX01000012">
    <property type="protein sequence ID" value="KAF0982040.1"/>
    <property type="molecule type" value="Genomic_DNA"/>
</dbReference>
<proteinExistence type="predicted"/>
<dbReference type="OMA" id="FYQGPPF"/>
<comment type="caution">
    <text evidence="5">The sequence shown here is derived from an EMBL/GenBank/DDBJ whole genome shotgun (WGS) entry which is preliminary data.</text>
</comment>
<dbReference type="VEuPathDB" id="AmoebaDB:NfTy_022570"/>
<dbReference type="CDD" id="cd00200">
    <property type="entry name" value="WD40"/>
    <property type="match status" value="1"/>
</dbReference>
<dbReference type="PROSITE" id="PS50294">
    <property type="entry name" value="WD_REPEATS_REGION"/>
    <property type="match status" value="3"/>
</dbReference>
<dbReference type="AlphaFoldDB" id="A0A6A5C8E9"/>
<organism evidence="5 6">
    <name type="scientific">Naegleria fowleri</name>
    <name type="common">Brain eating amoeba</name>
    <dbReference type="NCBI Taxonomy" id="5763"/>
    <lineage>
        <taxon>Eukaryota</taxon>
        <taxon>Discoba</taxon>
        <taxon>Heterolobosea</taxon>
        <taxon>Tetramitia</taxon>
        <taxon>Eutetramitia</taxon>
        <taxon>Vahlkampfiidae</taxon>
        <taxon>Naegleria</taxon>
    </lineage>
</organism>
<dbReference type="PROSITE" id="PS00678">
    <property type="entry name" value="WD_REPEATS_1"/>
    <property type="match status" value="2"/>
</dbReference>
<feature type="repeat" description="WD" evidence="3">
    <location>
        <begin position="56"/>
        <end position="97"/>
    </location>
</feature>
<dbReference type="Proteomes" id="UP000444721">
    <property type="component" value="Unassembled WGS sequence"/>
</dbReference>
<dbReference type="GeneID" id="68119116"/>
<evidence type="ECO:0000256" key="2">
    <source>
        <dbReference type="ARBA" id="ARBA00022737"/>
    </source>
</evidence>
<dbReference type="Pfam" id="PF12894">
    <property type="entry name" value="ANAPC4_WD40"/>
    <property type="match status" value="1"/>
</dbReference>
<dbReference type="PROSITE" id="PS50082">
    <property type="entry name" value="WD_REPEATS_2"/>
    <property type="match status" value="5"/>
</dbReference>
<dbReference type="InterPro" id="IPR001680">
    <property type="entry name" value="WD40_rpt"/>
</dbReference>
<dbReference type="Pfam" id="PF00400">
    <property type="entry name" value="WD40"/>
    <property type="match status" value="5"/>
</dbReference>
<dbReference type="GO" id="GO:0051015">
    <property type="term" value="F:actin filament binding"/>
    <property type="evidence" value="ECO:0007669"/>
    <property type="project" value="TreeGrafter"/>
</dbReference>
<dbReference type="SUPFAM" id="SSF50978">
    <property type="entry name" value="WD40 repeat-like"/>
    <property type="match status" value="2"/>
</dbReference>
<dbReference type="PANTHER" id="PTHR19856">
    <property type="entry name" value="WD-REPEATCONTAINING PROTEIN WDR1"/>
    <property type="match status" value="1"/>
</dbReference>